<keyword evidence="4" id="KW-1185">Reference proteome</keyword>
<evidence type="ECO:0000256" key="1">
    <source>
        <dbReference type="SAM" id="MobiDB-lite"/>
    </source>
</evidence>
<evidence type="ECO:0000313" key="3">
    <source>
        <dbReference type="EMBL" id="GHB56822.1"/>
    </source>
</evidence>
<dbReference type="SUPFAM" id="SSF56801">
    <property type="entry name" value="Acetyl-CoA synthetase-like"/>
    <property type="match status" value="1"/>
</dbReference>
<dbReference type="RefSeq" id="WP_190184491.1">
    <property type="nucleotide sequence ID" value="NZ_BMVP01000004.1"/>
</dbReference>
<dbReference type="Proteomes" id="UP000642673">
    <property type="component" value="Unassembled WGS sequence"/>
</dbReference>
<organism evidence="3 4">
    <name type="scientific">Streptomyces cirratus</name>
    <dbReference type="NCBI Taxonomy" id="68187"/>
    <lineage>
        <taxon>Bacteria</taxon>
        <taxon>Bacillati</taxon>
        <taxon>Actinomycetota</taxon>
        <taxon>Actinomycetes</taxon>
        <taxon>Kitasatosporales</taxon>
        <taxon>Streptomycetaceae</taxon>
        <taxon>Streptomyces</taxon>
    </lineage>
</organism>
<feature type="domain" description="AMP-dependent synthetase/ligase" evidence="2">
    <location>
        <begin position="37"/>
        <end position="348"/>
    </location>
</feature>
<sequence>MASVPAGRTPRPEQFAGRHSSAGHRRGDTPDDLLRAWSLQYGPRTALVHGDTRMTYASLNRRVDRVAAGFQLRGLRPGQRVVVQLPNVPEFVVTVFALMRAGAVPVFCPLPHPAPEVSHLVRVTEAVGYVGPSTYQGFDHTAMVADIAAQTPFLRRVFTFEPPGDASPYGGFSTDPAGCHYFPLGSLDSPSGPALAQSADQVAFLLPSGGAAMTPGPVPRTHGDYARQVRAAAELVSLTENDVYLAALPAGSDVVFGSPGIVGTLSVGGTVVMAENPGPGACLALIEQEGVTFTSVAPATARHWLDALPTTRADVSTLRLVQVWCGTAPLHPAVAEQPGPALGCRLQQLSETPEGPPRRP</sequence>
<evidence type="ECO:0000313" key="4">
    <source>
        <dbReference type="Proteomes" id="UP000642673"/>
    </source>
</evidence>
<dbReference type="InterPro" id="IPR050237">
    <property type="entry name" value="ATP-dep_AMP-bd_enzyme"/>
</dbReference>
<evidence type="ECO:0000259" key="2">
    <source>
        <dbReference type="Pfam" id="PF00501"/>
    </source>
</evidence>
<protein>
    <recommendedName>
        <fullName evidence="2">AMP-dependent synthetase/ligase domain-containing protein</fullName>
    </recommendedName>
</protein>
<dbReference type="InterPro" id="IPR000873">
    <property type="entry name" value="AMP-dep_synth/lig_dom"/>
</dbReference>
<proteinExistence type="predicted"/>
<name>A0ABQ3EZX1_9ACTN</name>
<gene>
    <name evidence="3" type="ORF">GCM10010347_28690</name>
</gene>
<feature type="region of interest" description="Disordered" evidence="1">
    <location>
        <begin position="1"/>
        <end position="29"/>
    </location>
</feature>
<dbReference type="PANTHER" id="PTHR43767">
    <property type="entry name" value="LONG-CHAIN-FATTY-ACID--COA LIGASE"/>
    <property type="match status" value="1"/>
</dbReference>
<dbReference type="Pfam" id="PF00501">
    <property type="entry name" value="AMP-binding"/>
    <property type="match status" value="1"/>
</dbReference>
<accession>A0ABQ3EZX1</accession>
<comment type="caution">
    <text evidence="3">The sequence shown here is derived from an EMBL/GenBank/DDBJ whole genome shotgun (WGS) entry which is preliminary data.</text>
</comment>
<dbReference type="Gene3D" id="3.40.50.980">
    <property type="match status" value="2"/>
</dbReference>
<reference evidence="4" key="1">
    <citation type="journal article" date="2019" name="Int. J. Syst. Evol. Microbiol.">
        <title>The Global Catalogue of Microorganisms (GCM) 10K type strain sequencing project: providing services to taxonomists for standard genome sequencing and annotation.</title>
        <authorList>
            <consortium name="The Broad Institute Genomics Platform"/>
            <consortium name="The Broad Institute Genome Sequencing Center for Infectious Disease"/>
            <person name="Wu L."/>
            <person name="Ma J."/>
        </authorList>
    </citation>
    <scope>NUCLEOTIDE SEQUENCE [LARGE SCALE GENOMIC DNA]</scope>
    <source>
        <strain evidence="4">JCM 4738</strain>
    </source>
</reference>
<dbReference type="PANTHER" id="PTHR43767:SF1">
    <property type="entry name" value="NONRIBOSOMAL PEPTIDE SYNTHASE PES1 (EUROFUNG)-RELATED"/>
    <property type="match status" value="1"/>
</dbReference>
<dbReference type="EMBL" id="BMVP01000004">
    <property type="protein sequence ID" value="GHB56822.1"/>
    <property type="molecule type" value="Genomic_DNA"/>
</dbReference>